<dbReference type="AlphaFoldDB" id="A0A7J6UGA1"/>
<protein>
    <submittedName>
        <fullName evidence="1">Uncharacterized protein</fullName>
    </submittedName>
</protein>
<name>A0A7J6UGA1_PEROL</name>
<dbReference type="Proteomes" id="UP000574390">
    <property type="component" value="Unassembled WGS sequence"/>
</dbReference>
<comment type="caution">
    <text evidence="1">The sequence shown here is derived from an EMBL/GenBank/DDBJ whole genome shotgun (WGS) entry which is preliminary data.</text>
</comment>
<dbReference type="EMBL" id="JABANM010000272">
    <property type="protein sequence ID" value="KAF4756264.1"/>
    <property type="molecule type" value="Genomic_DNA"/>
</dbReference>
<evidence type="ECO:0000313" key="1">
    <source>
        <dbReference type="EMBL" id="KAF4756264.1"/>
    </source>
</evidence>
<proteinExistence type="predicted"/>
<accession>A0A7J6UGA1</accession>
<sequence>MSLLRRAACPQRLVPKRVCEAVKNPLIGGPNQKARGAITSGFAGGGAKRLGGKGYGIMADWCDHGYSFTKGQAITGEMGACRRSMSHRLKRSLITSNT</sequence>
<evidence type="ECO:0000313" key="2">
    <source>
        <dbReference type="Proteomes" id="UP000574390"/>
    </source>
</evidence>
<organism evidence="1 2">
    <name type="scientific">Perkinsus olseni</name>
    <name type="common">Perkinsus atlanticus</name>
    <dbReference type="NCBI Taxonomy" id="32597"/>
    <lineage>
        <taxon>Eukaryota</taxon>
        <taxon>Sar</taxon>
        <taxon>Alveolata</taxon>
        <taxon>Perkinsozoa</taxon>
        <taxon>Perkinsea</taxon>
        <taxon>Perkinsida</taxon>
        <taxon>Perkinsidae</taxon>
        <taxon>Perkinsus</taxon>
    </lineage>
</organism>
<gene>
    <name evidence="1" type="ORF">FOZ62_004363</name>
</gene>
<reference evidence="1 2" key="1">
    <citation type="submission" date="2020-04" db="EMBL/GenBank/DDBJ databases">
        <title>Perkinsus olseni comparative genomics.</title>
        <authorList>
            <person name="Bogema D.R."/>
        </authorList>
    </citation>
    <scope>NUCLEOTIDE SEQUENCE [LARGE SCALE GENOMIC DNA]</scope>
    <source>
        <strain evidence="1">ATCC PRA-205</strain>
    </source>
</reference>